<dbReference type="InterPro" id="IPR017871">
    <property type="entry name" value="ABC_transporter-like_CS"/>
</dbReference>
<dbReference type="NCBIfam" id="NF007739">
    <property type="entry name" value="PRK10419.1"/>
    <property type="match status" value="2"/>
</dbReference>
<dbReference type="PANTHER" id="PTHR43776">
    <property type="entry name" value="TRANSPORT ATP-BINDING PROTEIN"/>
    <property type="match status" value="1"/>
</dbReference>
<dbReference type="InterPro" id="IPR050319">
    <property type="entry name" value="ABC_transp_ATP-bind"/>
</dbReference>
<evidence type="ECO:0000256" key="4">
    <source>
        <dbReference type="ARBA" id="ARBA00022741"/>
    </source>
</evidence>
<dbReference type="Gene3D" id="3.40.50.300">
    <property type="entry name" value="P-loop containing nucleotide triphosphate hydrolases"/>
    <property type="match status" value="2"/>
</dbReference>
<dbReference type="InterPro" id="IPR013563">
    <property type="entry name" value="Oligopep_ABC_C"/>
</dbReference>
<dbReference type="GO" id="GO:0055085">
    <property type="term" value="P:transmembrane transport"/>
    <property type="evidence" value="ECO:0007669"/>
    <property type="project" value="UniProtKB-ARBA"/>
</dbReference>
<dbReference type="SMART" id="SM00382">
    <property type="entry name" value="AAA"/>
    <property type="match status" value="2"/>
</dbReference>
<evidence type="ECO:0000313" key="8">
    <source>
        <dbReference type="Proteomes" id="UP000199101"/>
    </source>
</evidence>
<protein>
    <submittedName>
        <fullName evidence="7">Peptide/nickel transport system ATP-binding protein</fullName>
    </submittedName>
</protein>
<evidence type="ECO:0000259" key="6">
    <source>
        <dbReference type="PROSITE" id="PS50893"/>
    </source>
</evidence>
<dbReference type="Pfam" id="PF08352">
    <property type="entry name" value="oligo_HPY"/>
    <property type="match status" value="1"/>
</dbReference>
<evidence type="ECO:0000256" key="3">
    <source>
        <dbReference type="ARBA" id="ARBA00022448"/>
    </source>
</evidence>
<dbReference type="GO" id="GO:0015833">
    <property type="term" value="P:peptide transport"/>
    <property type="evidence" value="ECO:0007669"/>
    <property type="project" value="InterPro"/>
</dbReference>
<dbReference type="InterPro" id="IPR003593">
    <property type="entry name" value="AAA+_ATPase"/>
</dbReference>
<dbReference type="InterPro" id="IPR027417">
    <property type="entry name" value="P-loop_NTPase"/>
</dbReference>
<dbReference type="OrthoDB" id="9802264at2"/>
<dbReference type="SUPFAM" id="SSF52540">
    <property type="entry name" value="P-loop containing nucleoside triphosphate hydrolases"/>
    <property type="match status" value="2"/>
</dbReference>
<dbReference type="EMBL" id="FMAG01000004">
    <property type="protein sequence ID" value="SCB34407.1"/>
    <property type="molecule type" value="Genomic_DNA"/>
</dbReference>
<evidence type="ECO:0000256" key="5">
    <source>
        <dbReference type="ARBA" id="ARBA00022840"/>
    </source>
</evidence>
<dbReference type="RefSeq" id="WP_092713637.1">
    <property type="nucleotide sequence ID" value="NZ_FMAG01000004.1"/>
</dbReference>
<feature type="domain" description="ABC transporter" evidence="6">
    <location>
        <begin position="283"/>
        <end position="534"/>
    </location>
</feature>
<dbReference type="PROSITE" id="PS50893">
    <property type="entry name" value="ABC_TRANSPORTER_2"/>
    <property type="match status" value="2"/>
</dbReference>
<comment type="subcellular location">
    <subcellularLocation>
        <location evidence="1">Cell inner membrane</location>
        <topology evidence="1">Peripheral membrane protein</topology>
    </subcellularLocation>
</comment>
<reference evidence="8" key="1">
    <citation type="submission" date="2016-08" db="EMBL/GenBank/DDBJ databases">
        <authorList>
            <person name="Varghese N."/>
            <person name="Submissions Spin"/>
        </authorList>
    </citation>
    <scope>NUCLEOTIDE SEQUENCE [LARGE SCALE GENOMIC DNA]</scope>
    <source>
        <strain evidence="8">HAMBI 2975</strain>
    </source>
</reference>
<dbReference type="GO" id="GO:0005524">
    <property type="term" value="F:ATP binding"/>
    <property type="evidence" value="ECO:0007669"/>
    <property type="project" value="UniProtKB-KW"/>
</dbReference>
<dbReference type="CDD" id="cd03257">
    <property type="entry name" value="ABC_NikE_OppD_transporters"/>
    <property type="match status" value="2"/>
</dbReference>
<organism evidence="7 8">
    <name type="scientific">Rhizobium multihospitium</name>
    <dbReference type="NCBI Taxonomy" id="410764"/>
    <lineage>
        <taxon>Bacteria</taxon>
        <taxon>Pseudomonadati</taxon>
        <taxon>Pseudomonadota</taxon>
        <taxon>Alphaproteobacteria</taxon>
        <taxon>Hyphomicrobiales</taxon>
        <taxon>Rhizobiaceae</taxon>
        <taxon>Rhizobium/Agrobacterium group</taxon>
        <taxon>Rhizobium</taxon>
    </lineage>
</organism>
<dbReference type="STRING" id="410764.GA0061103_4766"/>
<accession>A0A1C3W2Y5</accession>
<sequence length="550" mass="60666">MTETTNNIILQVRNYSLDYLTANGAFHALKNIDLEVGAGEILGLVGESGSGKTSMAWSIMRYLPANAREIGGEIRLRGEDLTAKSPAEVNRMRGKRISMVFQDPGTSLNPTLSLGTQLTETLRRHRGLTARQAWSEGEAMLDRVGLKSPSEMMKRMPHEASGGEKQRVVIATAFACNPECIIFDEPTTALDVITSRQILDLFLDLQAETGVASLYISHDLALLSRTAKRVAVIRRGEIVEQGAVDAIFNAPQHDYTRQLIAAVPRPSDRLTQTRPSYQDQPLMQVENVSVHYGRKPFLSALTGRSFERFAGNRAVSLSVQPGEILGIVGESGSGKSTLAKAMTGLNPFEGRMTFAGRTISGLADMDKTYRKNVQMIFQHPDASLNPRQKIREILARPLKLYGEGENGAIAQRIGDMLEQVRLPRTHADRYPHQLSGGEKQRVAIARAFASRPKLVICDEITSALDVSVQASIIELLLELHREHSTAFLFITHDLNLIRQIAHRIAVMYRGDLLEIVPAEDITSPERADYTRRLLAAVPTPAGAAPTERDF</sequence>
<dbReference type="PROSITE" id="PS00211">
    <property type="entry name" value="ABC_TRANSPORTER_1"/>
    <property type="match status" value="1"/>
</dbReference>
<dbReference type="NCBIfam" id="NF008453">
    <property type="entry name" value="PRK11308.1"/>
    <property type="match status" value="2"/>
</dbReference>
<dbReference type="AlphaFoldDB" id="A0A1C3W2Y5"/>
<dbReference type="GO" id="GO:0005886">
    <property type="term" value="C:plasma membrane"/>
    <property type="evidence" value="ECO:0007669"/>
    <property type="project" value="UniProtKB-SubCell"/>
</dbReference>
<comment type="similarity">
    <text evidence="2">Belongs to the ABC transporter superfamily.</text>
</comment>
<dbReference type="Pfam" id="PF00005">
    <property type="entry name" value="ABC_tran"/>
    <property type="match status" value="2"/>
</dbReference>
<dbReference type="GO" id="GO:0016887">
    <property type="term" value="F:ATP hydrolysis activity"/>
    <property type="evidence" value="ECO:0007669"/>
    <property type="project" value="InterPro"/>
</dbReference>
<dbReference type="PANTHER" id="PTHR43776:SF7">
    <property type="entry name" value="D,D-DIPEPTIDE TRANSPORT ATP-BINDING PROTEIN DDPF-RELATED"/>
    <property type="match status" value="1"/>
</dbReference>
<name>A0A1C3W2Y5_9HYPH</name>
<proteinExistence type="inferred from homology"/>
<dbReference type="Proteomes" id="UP000199101">
    <property type="component" value="Unassembled WGS sequence"/>
</dbReference>
<evidence type="ECO:0000313" key="7">
    <source>
        <dbReference type="EMBL" id="SCB34407.1"/>
    </source>
</evidence>
<evidence type="ECO:0000256" key="2">
    <source>
        <dbReference type="ARBA" id="ARBA00005417"/>
    </source>
</evidence>
<feature type="domain" description="ABC transporter" evidence="6">
    <location>
        <begin position="12"/>
        <end position="260"/>
    </location>
</feature>
<dbReference type="InterPro" id="IPR003439">
    <property type="entry name" value="ABC_transporter-like_ATP-bd"/>
</dbReference>
<keyword evidence="8" id="KW-1185">Reference proteome</keyword>
<evidence type="ECO:0000256" key="1">
    <source>
        <dbReference type="ARBA" id="ARBA00004417"/>
    </source>
</evidence>
<keyword evidence="5 7" id="KW-0067">ATP-binding</keyword>
<keyword evidence="3" id="KW-0813">Transport</keyword>
<keyword evidence="4" id="KW-0547">Nucleotide-binding</keyword>
<gene>
    <name evidence="7" type="ORF">GA0061103_4766</name>
</gene>